<evidence type="ECO:0000256" key="8">
    <source>
        <dbReference type="ARBA" id="ARBA00022833"/>
    </source>
</evidence>
<accession>A0A367ZLU0</accession>
<dbReference type="GO" id="GO:0008270">
    <property type="term" value="F:zinc ion binding"/>
    <property type="evidence" value="ECO:0007669"/>
    <property type="project" value="InterPro"/>
</dbReference>
<evidence type="ECO:0000256" key="9">
    <source>
        <dbReference type="ARBA" id="ARBA00023049"/>
    </source>
</evidence>
<dbReference type="InterPro" id="IPR057247">
    <property type="entry name" value="CARBOXYPEPT_ZN_2"/>
</dbReference>
<dbReference type="SUPFAM" id="SSF53187">
    <property type="entry name" value="Zn-dependent exopeptidases"/>
    <property type="match status" value="1"/>
</dbReference>
<evidence type="ECO:0000256" key="4">
    <source>
        <dbReference type="ARBA" id="ARBA00022670"/>
    </source>
</evidence>
<evidence type="ECO:0000256" key="11">
    <source>
        <dbReference type="ARBA" id="ARBA00066554"/>
    </source>
</evidence>
<feature type="active site" description="Proton donor/acceptor" evidence="12">
    <location>
        <position position="355"/>
    </location>
</feature>
<protein>
    <recommendedName>
        <fullName evidence="11">carboxypeptidase T</fullName>
        <ecNumber evidence="11">3.4.17.18</ecNumber>
    </recommendedName>
</protein>
<dbReference type="PRINTS" id="PR00765">
    <property type="entry name" value="CRBOXYPTASEA"/>
</dbReference>
<gene>
    <name evidence="15" type="ORF">OZSIB_0420</name>
</gene>
<dbReference type="Pfam" id="PF00246">
    <property type="entry name" value="Peptidase_M14"/>
    <property type="match status" value="1"/>
</dbReference>
<evidence type="ECO:0000256" key="10">
    <source>
        <dbReference type="ARBA" id="ARBA00050859"/>
    </source>
</evidence>
<organism evidence="15 16">
    <name type="scientific">Candidatus Ozemobacter sibiricus</name>
    <dbReference type="NCBI Taxonomy" id="2268124"/>
    <lineage>
        <taxon>Bacteria</taxon>
        <taxon>Candidatus Ozemobacteria</taxon>
        <taxon>Candidatus Ozemobacterales</taxon>
        <taxon>Candidatus Ozemobacteraceae</taxon>
        <taxon>Candidatus Ozemobacter</taxon>
    </lineage>
</organism>
<evidence type="ECO:0000256" key="6">
    <source>
        <dbReference type="ARBA" id="ARBA00022729"/>
    </source>
</evidence>
<feature type="signal peptide" evidence="13">
    <location>
        <begin position="1"/>
        <end position="26"/>
    </location>
</feature>
<comment type="cofactor">
    <cofactor evidence="1">
        <name>Zn(2+)</name>
        <dbReference type="ChEBI" id="CHEBI:29105"/>
    </cofactor>
</comment>
<comment type="catalytic activity">
    <reaction evidence="10">
        <text>Releases a C-terminal residue, which may be hydrophobic or positively charged.</text>
        <dbReference type="EC" id="3.4.17.18"/>
    </reaction>
</comment>
<dbReference type="PROSITE" id="PS52035">
    <property type="entry name" value="PEPTIDASE_M14"/>
    <property type="match status" value="1"/>
</dbReference>
<evidence type="ECO:0000256" key="13">
    <source>
        <dbReference type="SAM" id="SignalP"/>
    </source>
</evidence>
<dbReference type="PROSITE" id="PS00132">
    <property type="entry name" value="CARBOXYPEPT_ZN_1"/>
    <property type="match status" value="1"/>
</dbReference>
<dbReference type="AlphaFoldDB" id="A0A367ZLU0"/>
<keyword evidence="8" id="KW-0862">Zinc</keyword>
<comment type="caution">
    <text evidence="15">The sequence shown here is derived from an EMBL/GenBank/DDBJ whole genome shotgun (WGS) entry which is preliminary data.</text>
</comment>
<dbReference type="GO" id="GO:0005615">
    <property type="term" value="C:extracellular space"/>
    <property type="evidence" value="ECO:0007669"/>
    <property type="project" value="TreeGrafter"/>
</dbReference>
<dbReference type="InterPro" id="IPR000834">
    <property type="entry name" value="Peptidase_M14"/>
</dbReference>
<dbReference type="SMART" id="SM00631">
    <property type="entry name" value="Zn_pept"/>
    <property type="match status" value="1"/>
</dbReference>
<reference evidence="15 16" key="1">
    <citation type="submission" date="2018-05" db="EMBL/GenBank/DDBJ databases">
        <title>A metagenomic window into the 2 km-deep terrestrial subsurface aquifer revealed taxonomically and functionally diverse microbial community comprising novel uncultured bacterial lineages.</title>
        <authorList>
            <person name="Kadnikov V.V."/>
            <person name="Mardanov A.V."/>
            <person name="Beletsky A.V."/>
            <person name="Banks D."/>
            <person name="Pimenov N.V."/>
            <person name="Frank Y.A."/>
            <person name="Karnachuk O.V."/>
            <person name="Ravin N.V."/>
        </authorList>
    </citation>
    <scope>NUCLEOTIDE SEQUENCE [LARGE SCALE GENOMIC DNA]</scope>
    <source>
        <strain evidence="15">BY5</strain>
    </source>
</reference>
<evidence type="ECO:0000256" key="2">
    <source>
        <dbReference type="ARBA" id="ARBA00005988"/>
    </source>
</evidence>
<keyword evidence="9" id="KW-0482">Metalloprotease</keyword>
<keyword evidence="7" id="KW-0378">Hydrolase</keyword>
<evidence type="ECO:0000256" key="7">
    <source>
        <dbReference type="ARBA" id="ARBA00022801"/>
    </source>
</evidence>
<dbReference type="CDD" id="cd03859">
    <property type="entry name" value="M14_CPT"/>
    <property type="match status" value="1"/>
</dbReference>
<keyword evidence="6 13" id="KW-0732">Signal</keyword>
<name>A0A367ZLU0_9BACT</name>
<evidence type="ECO:0000256" key="1">
    <source>
        <dbReference type="ARBA" id="ARBA00001947"/>
    </source>
</evidence>
<evidence type="ECO:0000313" key="16">
    <source>
        <dbReference type="Proteomes" id="UP000252355"/>
    </source>
</evidence>
<evidence type="ECO:0000313" key="15">
    <source>
        <dbReference type="EMBL" id="RCK79078.1"/>
    </source>
</evidence>
<evidence type="ECO:0000256" key="5">
    <source>
        <dbReference type="ARBA" id="ARBA00022723"/>
    </source>
</evidence>
<evidence type="ECO:0000256" key="12">
    <source>
        <dbReference type="PROSITE-ProRule" id="PRU01379"/>
    </source>
</evidence>
<dbReference type="Gene3D" id="3.40.630.10">
    <property type="entry name" value="Zn peptidases"/>
    <property type="match status" value="1"/>
</dbReference>
<dbReference type="PANTHER" id="PTHR11705:SF143">
    <property type="entry name" value="SLL0236 PROTEIN"/>
    <property type="match status" value="1"/>
</dbReference>
<sequence length="486" mass="54794">MSRRPTPFFFWLFAVLLALAGSPVFAAKTLVRLEGLTPAQMQEYHRQGYDIARYGKDFLEVVLEVAEVRAFTKRGLRVTPVIPDLDRYIAEVRAAETAEAKYYTYQTMYETMQTWVEKYPKICRLESIGKTFENRDIWALKISDHPQVDEKEPAVLIMGAHHAREWISTEVPMATAKALLEGYGQDERLTRLVNEREIWFVPMVNPDGMTYSQTVNRYWRKNRRKNADGSFGVDPNRNYGYKWGVAGASTSPSADTYQGPSPFSELETQAIRDLAAREKFSADISFHSYSELILYPWSWTNKEKCEHDAIFAKFGKEMAAFNRYTSQQSSDLYPSGGDTDDYLYATHKSLSFTFELATTFIPTPDKIAPICAQNVPAVLHLIEKAGTYGLVTPVGEDLIADLDTPSAVAALVDLTPFASQNDVAARLRRLEVELARRLVADQAAGRTATAEALAQLPSDHPMRRAIERDAAQMLAFATVHRDTARP</sequence>
<evidence type="ECO:0000259" key="14">
    <source>
        <dbReference type="PROSITE" id="PS52035"/>
    </source>
</evidence>
<feature type="chain" id="PRO_5016845089" description="carboxypeptidase T" evidence="13">
    <location>
        <begin position="27"/>
        <end position="486"/>
    </location>
</feature>
<dbReference type="PANTHER" id="PTHR11705">
    <property type="entry name" value="PROTEASE FAMILY M14 CARBOXYPEPTIDASE A,B"/>
    <property type="match status" value="1"/>
</dbReference>
<dbReference type="GO" id="GO:0006508">
    <property type="term" value="P:proteolysis"/>
    <property type="evidence" value="ECO:0007669"/>
    <property type="project" value="UniProtKB-KW"/>
</dbReference>
<dbReference type="InterPro" id="IPR033810">
    <property type="entry name" value="Carboxypeptidase_T"/>
</dbReference>
<proteinExistence type="inferred from homology"/>
<evidence type="ECO:0000256" key="3">
    <source>
        <dbReference type="ARBA" id="ARBA00022645"/>
    </source>
</evidence>
<dbReference type="InterPro" id="IPR057246">
    <property type="entry name" value="CARBOXYPEPT_ZN_1"/>
</dbReference>
<keyword evidence="5" id="KW-0479">Metal-binding</keyword>
<dbReference type="EC" id="3.4.17.18" evidence="11"/>
<comment type="similarity">
    <text evidence="2 12">Belongs to the peptidase M14 family.</text>
</comment>
<feature type="domain" description="Peptidase M14" evidence="14">
    <location>
        <begin position="101"/>
        <end position="385"/>
    </location>
</feature>
<dbReference type="Proteomes" id="UP000252355">
    <property type="component" value="Unassembled WGS sequence"/>
</dbReference>
<dbReference type="GO" id="GO:0004181">
    <property type="term" value="F:metallocarboxypeptidase activity"/>
    <property type="evidence" value="ECO:0007669"/>
    <property type="project" value="InterPro"/>
</dbReference>
<dbReference type="EMBL" id="QOQW01000016">
    <property type="protein sequence ID" value="RCK79078.1"/>
    <property type="molecule type" value="Genomic_DNA"/>
</dbReference>
<keyword evidence="3 15" id="KW-0121">Carboxypeptidase</keyword>
<dbReference type="FunFam" id="3.40.630.10:FF:000084">
    <property type="entry name" value="Carboxypeptidase B2"/>
    <property type="match status" value="1"/>
</dbReference>
<keyword evidence="4" id="KW-0645">Protease</keyword>
<dbReference type="PROSITE" id="PS00133">
    <property type="entry name" value="CARBOXYPEPT_ZN_2"/>
    <property type="match status" value="1"/>
</dbReference>